<reference evidence="1 2" key="1">
    <citation type="submission" date="2024-03" db="EMBL/GenBank/DDBJ databases">
        <authorList>
            <person name="Gkanogiannis A."/>
            <person name="Becerra Lopez-Lavalle L."/>
        </authorList>
    </citation>
    <scope>NUCLEOTIDE SEQUENCE [LARGE SCALE GENOMIC DNA]</scope>
</reference>
<dbReference type="EMBL" id="OZ021743">
    <property type="protein sequence ID" value="CAK9329632.1"/>
    <property type="molecule type" value="Genomic_DNA"/>
</dbReference>
<accession>A0ABP0ZG30</accession>
<organism evidence="1 2">
    <name type="scientific">Citrullus colocynthis</name>
    <name type="common">colocynth</name>
    <dbReference type="NCBI Taxonomy" id="252529"/>
    <lineage>
        <taxon>Eukaryota</taxon>
        <taxon>Viridiplantae</taxon>
        <taxon>Streptophyta</taxon>
        <taxon>Embryophyta</taxon>
        <taxon>Tracheophyta</taxon>
        <taxon>Spermatophyta</taxon>
        <taxon>Magnoliopsida</taxon>
        <taxon>eudicotyledons</taxon>
        <taxon>Gunneridae</taxon>
        <taxon>Pentapetalae</taxon>
        <taxon>rosids</taxon>
        <taxon>fabids</taxon>
        <taxon>Cucurbitales</taxon>
        <taxon>Cucurbitaceae</taxon>
        <taxon>Benincaseae</taxon>
        <taxon>Citrullus</taxon>
    </lineage>
</organism>
<dbReference type="Proteomes" id="UP001642487">
    <property type="component" value="Chromosome 9"/>
</dbReference>
<sequence>MSGNEDQLVVRDQLVMLGHGDRLDVLGHEDRLDVLGHEDQLVVHDRLVVFVVMGSTLSRQWYLEVTVVLLWVVSREDSSVKVSMILALQDMCQQMEVSGEDLGC</sequence>
<gene>
    <name evidence="1" type="ORF">CITCOLO1_LOCUS22106</name>
</gene>
<name>A0ABP0ZG30_9ROSI</name>
<keyword evidence="2" id="KW-1185">Reference proteome</keyword>
<evidence type="ECO:0000313" key="1">
    <source>
        <dbReference type="EMBL" id="CAK9329632.1"/>
    </source>
</evidence>
<proteinExistence type="predicted"/>
<protein>
    <submittedName>
        <fullName evidence="1">Uncharacterized protein</fullName>
    </submittedName>
</protein>
<evidence type="ECO:0000313" key="2">
    <source>
        <dbReference type="Proteomes" id="UP001642487"/>
    </source>
</evidence>